<gene>
    <name evidence="3" type="ORF">BN481_01337</name>
</gene>
<evidence type="ECO:0008006" key="4">
    <source>
        <dbReference type="Google" id="ProtNLM"/>
    </source>
</evidence>
<dbReference type="Pfam" id="PF13306">
    <property type="entry name" value="LRR_5"/>
    <property type="match status" value="2"/>
</dbReference>
<organism evidence="3">
    <name type="scientific">Mediterraneibacter gnavus CAG:126</name>
    <dbReference type="NCBI Taxonomy" id="1263106"/>
    <lineage>
        <taxon>Bacteria</taxon>
        <taxon>Bacillati</taxon>
        <taxon>Bacillota</taxon>
        <taxon>Clostridia</taxon>
        <taxon>Lachnospirales</taxon>
        <taxon>Lachnospiraceae</taxon>
        <taxon>Mediterraneibacter</taxon>
    </lineage>
</organism>
<feature type="compositionally biased region" description="Acidic residues" evidence="1">
    <location>
        <begin position="45"/>
        <end position="58"/>
    </location>
</feature>
<evidence type="ECO:0000256" key="2">
    <source>
        <dbReference type="SAM" id="SignalP"/>
    </source>
</evidence>
<dbReference type="Proteomes" id="UP000018114">
    <property type="component" value="Unassembled WGS sequence"/>
</dbReference>
<sequence>MRYKRVITLLATASLAVSIPVTTLAAETTSQSLSEQGESNHTDTQEETDTIQDTESEPQIEVPQSQEPTIPQLPDTLLEEETPPTSPFEIDSNGVLKKYTGTDSEVIIPDNVTRINSRAFENNVSVEKIVINESCTYIANSAISNCQNLKEVVINSKNITFDPGSPSVFGTNNLKVTGYPYSEVPLYCEKFDNLTFSALEQPEEEKFTISSKGVLIRYWGNDEVVTVPDGVKTMSVNAFQNNTTMKKLILPESFTSFSYGSLSNCTALTNIDINSRETKLYPYFILNPPERIEVHGYAFSQPSYFCKDYEYLVFVPKDSVSGGIKEIPASPEKFMDGKEQKDLYKITVKDIIHSYSQEKVIERNIYVPELDKYCSPLAVNGSQFTFSANEDILSKKDYTLVSDETVEGTVNGTDIEVTFHYAYEGSTIGYTQKKVSTSYQSRIYCDVYVADQIGRILGKDYHLSYLTANQSGESGRVLGDQYKYDAQGTLLGVINAGNSFNLFLDKNYSKFQSVSPLDSKTIYQVIPSIFGRNGIDEHVILDTTQEDTSQKYRLAYDVNENSKEETFVLKKGNNHTRGNLKVKLKQVDGYISTPVPEVEVSSDGLFKVWGVEVGTTDTDDFVTNPVTGATVESPYGALMTIKIDAVGIWEDVLEDMKNKGSESTPAGLYAKNNGDIVYLPKELKLEHKFNPNISRLTQLQAITGGDSFYVNTKGDADVICIKNKKNFCYYDSSTGTWSNGHTPEAGELCKDSEGNVYVCQYPVGTAPDTWGYYKIPDNLLERLNKLIDFEGTGK</sequence>
<feature type="chain" id="PRO_5004405128" description="Leucine-rich repeat domain-containing protein" evidence="2">
    <location>
        <begin position="26"/>
        <end position="794"/>
    </location>
</feature>
<evidence type="ECO:0000313" key="3">
    <source>
        <dbReference type="EMBL" id="CCZ68544.1"/>
    </source>
</evidence>
<dbReference type="Gene3D" id="3.80.10.10">
    <property type="entry name" value="Ribonuclease Inhibitor"/>
    <property type="match status" value="2"/>
</dbReference>
<name>R5TYX3_MEDGN</name>
<accession>R5TYX3</accession>
<dbReference type="InterPro" id="IPR032675">
    <property type="entry name" value="LRR_dom_sf"/>
</dbReference>
<dbReference type="AlphaFoldDB" id="R5TYX3"/>
<dbReference type="SUPFAM" id="SSF52058">
    <property type="entry name" value="L domain-like"/>
    <property type="match status" value="1"/>
</dbReference>
<dbReference type="InterPro" id="IPR026906">
    <property type="entry name" value="LRR_5"/>
</dbReference>
<keyword evidence="2" id="KW-0732">Signal</keyword>
<reference evidence="3" key="1">
    <citation type="submission" date="2012-11" db="EMBL/GenBank/DDBJ databases">
        <title>Dependencies among metagenomic species, viruses, plasmids and units of genetic variation.</title>
        <authorList>
            <person name="Nielsen H.B."/>
            <person name="Almeida M."/>
            <person name="Juncker A.S."/>
            <person name="Rasmussen S."/>
            <person name="Li J."/>
            <person name="Sunagawa S."/>
            <person name="Plichta D."/>
            <person name="Gautier L."/>
            <person name="Le Chatelier E."/>
            <person name="Peletier E."/>
            <person name="Bonde I."/>
            <person name="Nielsen T."/>
            <person name="Manichanh C."/>
            <person name="Arumugam M."/>
            <person name="Batto J."/>
            <person name="Santos M.B.Q.D."/>
            <person name="Blom N."/>
            <person name="Borruel N."/>
            <person name="Burgdorf K.S."/>
            <person name="Boumezbeur F."/>
            <person name="Casellas F."/>
            <person name="Dore J."/>
            <person name="Guarner F."/>
            <person name="Hansen T."/>
            <person name="Hildebrand F."/>
            <person name="Kaas R.S."/>
            <person name="Kennedy S."/>
            <person name="Kristiansen K."/>
            <person name="Kultima J.R."/>
            <person name="Leonard P."/>
            <person name="Levenez F."/>
            <person name="Lund O."/>
            <person name="Moumen B."/>
            <person name="Le Paslier D."/>
            <person name="Pons N."/>
            <person name="Pedersen O."/>
            <person name="Prifti E."/>
            <person name="Qin J."/>
            <person name="Raes J."/>
            <person name="Tap J."/>
            <person name="Tims S."/>
            <person name="Ussery D.W."/>
            <person name="Yamada T."/>
            <person name="MetaHit consortium"/>
            <person name="Renault P."/>
            <person name="Sicheritz-Ponten T."/>
            <person name="Bork P."/>
            <person name="Wang J."/>
            <person name="Brunak S."/>
            <person name="Ehrlich S.D."/>
        </authorList>
    </citation>
    <scope>NUCLEOTIDE SEQUENCE [LARGE SCALE GENOMIC DNA]</scope>
</reference>
<dbReference type="EMBL" id="CBAL010000146">
    <property type="protein sequence ID" value="CCZ68544.1"/>
    <property type="molecule type" value="Genomic_DNA"/>
</dbReference>
<evidence type="ECO:0000256" key="1">
    <source>
        <dbReference type="SAM" id="MobiDB-lite"/>
    </source>
</evidence>
<protein>
    <recommendedName>
        <fullName evidence="4">Leucine-rich repeat domain-containing protein</fullName>
    </recommendedName>
</protein>
<comment type="caution">
    <text evidence="3">The sequence shown here is derived from an EMBL/GenBank/DDBJ whole genome shotgun (WGS) entry which is preliminary data.</text>
</comment>
<proteinExistence type="predicted"/>
<feature type="region of interest" description="Disordered" evidence="1">
    <location>
        <begin position="76"/>
        <end position="95"/>
    </location>
</feature>
<feature type="region of interest" description="Disordered" evidence="1">
    <location>
        <begin position="29"/>
        <end position="71"/>
    </location>
</feature>
<feature type="signal peptide" evidence="2">
    <location>
        <begin position="1"/>
        <end position="25"/>
    </location>
</feature>